<keyword evidence="2" id="KW-1185">Reference proteome</keyword>
<dbReference type="Proteomes" id="UP000660110">
    <property type="component" value="Unassembled WGS sequence"/>
</dbReference>
<comment type="caution">
    <text evidence="1">The sequence shown here is derived from an EMBL/GenBank/DDBJ whole genome shotgun (WGS) entry which is preliminary data.</text>
</comment>
<dbReference type="Gene3D" id="1.25.40.10">
    <property type="entry name" value="Tetratricopeptide repeat domain"/>
    <property type="match status" value="1"/>
</dbReference>
<organism evidence="1 2">
    <name type="scientific">Halobacillus andaensis</name>
    <dbReference type="NCBI Taxonomy" id="1176239"/>
    <lineage>
        <taxon>Bacteria</taxon>
        <taxon>Bacillati</taxon>
        <taxon>Bacillota</taxon>
        <taxon>Bacilli</taxon>
        <taxon>Bacillales</taxon>
        <taxon>Bacillaceae</taxon>
        <taxon>Halobacillus</taxon>
    </lineage>
</organism>
<evidence type="ECO:0000313" key="2">
    <source>
        <dbReference type="Proteomes" id="UP000660110"/>
    </source>
</evidence>
<proteinExistence type="predicted"/>
<reference evidence="1" key="2">
    <citation type="submission" date="2020-09" db="EMBL/GenBank/DDBJ databases">
        <authorList>
            <person name="Sun Q."/>
            <person name="Zhou Y."/>
        </authorList>
    </citation>
    <scope>NUCLEOTIDE SEQUENCE</scope>
    <source>
        <strain evidence="1">CGMCC 1.12153</strain>
    </source>
</reference>
<reference evidence="1" key="1">
    <citation type="journal article" date="2014" name="Int. J. Syst. Evol. Microbiol.">
        <title>Complete genome sequence of Corynebacterium casei LMG S-19264T (=DSM 44701T), isolated from a smear-ripened cheese.</title>
        <authorList>
            <consortium name="US DOE Joint Genome Institute (JGI-PGF)"/>
            <person name="Walter F."/>
            <person name="Albersmeier A."/>
            <person name="Kalinowski J."/>
            <person name="Ruckert C."/>
        </authorList>
    </citation>
    <scope>NUCLEOTIDE SEQUENCE</scope>
    <source>
        <strain evidence="1">CGMCC 1.12153</strain>
    </source>
</reference>
<sequence>MEKHNGDIVLFPKWKSTLENTGFQAVKEKRYKDAVESFVPLVEHQVANHEVITGLLMSWIELGNYAEAEDLCQEQMKNEEDHYYEYLHIYITILFQSNRYRELVDLIDEVFETEDVPTQNRTQLWQMYEVTKKLLQDVHKKESDQLIDELKKAMEKGDLHKQWVAVNQLKKQPLPSDLTSFQEWLVDEKVHPIIKTGIVFWLRDEGFSEEVAIQKFGHQVRISPSKLNSFQSDYIIQQIKMRLGSIEQSNPTMFKLINDLLKHYCYVRYPLFPSEEEVDNIVEALKQLGHDYLQLPYEAQDNMPEVARYKEEIELCEQHYMILIGE</sequence>
<evidence type="ECO:0000313" key="1">
    <source>
        <dbReference type="EMBL" id="GGF06655.1"/>
    </source>
</evidence>
<protein>
    <submittedName>
        <fullName evidence="1">TPR repeat-containing protein YsoA</fullName>
    </submittedName>
</protein>
<dbReference type="RefSeq" id="WP_188375542.1">
    <property type="nucleotide sequence ID" value="NZ_BMEL01000001.1"/>
</dbReference>
<name>A0A917AXI2_HALAA</name>
<dbReference type="AlphaFoldDB" id="A0A917AXI2"/>
<gene>
    <name evidence="1" type="primary">ysoA</name>
    <name evidence="1" type="ORF">GCM10010954_01370</name>
</gene>
<dbReference type="SUPFAM" id="SSF116965">
    <property type="entry name" value="Hypothetical protein MPN330"/>
    <property type="match status" value="1"/>
</dbReference>
<accession>A0A917AXI2</accession>
<dbReference type="InterPro" id="IPR011990">
    <property type="entry name" value="TPR-like_helical_dom_sf"/>
</dbReference>
<dbReference type="EMBL" id="BMEL01000001">
    <property type="protein sequence ID" value="GGF06655.1"/>
    <property type="molecule type" value="Genomic_DNA"/>
</dbReference>